<dbReference type="EMBL" id="SLWN01000006">
    <property type="protein sequence ID" value="TCO28089.1"/>
    <property type="molecule type" value="Genomic_DNA"/>
</dbReference>
<feature type="region of interest" description="Disordered" evidence="1">
    <location>
        <begin position="183"/>
        <end position="220"/>
    </location>
</feature>
<keyword evidence="2" id="KW-0812">Transmembrane</keyword>
<dbReference type="AlphaFoldDB" id="A0A4R2HGS9"/>
<feature type="region of interest" description="Disordered" evidence="1">
    <location>
        <begin position="39"/>
        <end position="104"/>
    </location>
</feature>
<organism evidence="3 4">
    <name type="scientific">Kribbella steppae</name>
    <dbReference type="NCBI Taxonomy" id="2512223"/>
    <lineage>
        <taxon>Bacteria</taxon>
        <taxon>Bacillati</taxon>
        <taxon>Actinomycetota</taxon>
        <taxon>Actinomycetes</taxon>
        <taxon>Propionibacteriales</taxon>
        <taxon>Kribbellaceae</taxon>
        <taxon>Kribbella</taxon>
    </lineage>
</organism>
<keyword evidence="2" id="KW-1133">Transmembrane helix</keyword>
<comment type="caution">
    <text evidence="3">The sequence shown here is derived from an EMBL/GenBank/DDBJ whole genome shotgun (WGS) entry which is preliminary data.</text>
</comment>
<protein>
    <submittedName>
        <fullName evidence="3">Uncharacterized protein</fullName>
    </submittedName>
</protein>
<gene>
    <name evidence="3" type="ORF">EV652_10671</name>
</gene>
<proteinExistence type="predicted"/>
<evidence type="ECO:0000256" key="1">
    <source>
        <dbReference type="SAM" id="MobiDB-lite"/>
    </source>
</evidence>
<evidence type="ECO:0000313" key="3">
    <source>
        <dbReference type="EMBL" id="TCO28089.1"/>
    </source>
</evidence>
<evidence type="ECO:0000256" key="2">
    <source>
        <dbReference type="SAM" id="Phobius"/>
    </source>
</evidence>
<feature type="compositionally biased region" description="Low complexity" evidence="1">
    <location>
        <begin position="46"/>
        <end position="76"/>
    </location>
</feature>
<sequence length="220" mass="23187">MAKPRRNGKRFERGQPLVIAGIAAIATIGAALIGLVGGDGHSGDKSTTATPSSTSFASTSLPTSSMPPTNSSSEQSGGPSIAITSWSERPIPPPPGRRYRFTGTAQGPLFSGSAIFVVARPNPQTGAESATRTARAVGKWLVSPEARVEQDGRWTVEWDLPNPPAEAEWIAVVWWPAPRECPSGVSTCEPDARQELSARGPRSTDVQAFATAPPGMRRTE</sequence>
<name>A0A4R2HGS9_9ACTN</name>
<dbReference type="Proteomes" id="UP000294508">
    <property type="component" value="Unassembled WGS sequence"/>
</dbReference>
<accession>A0A4R2HGS9</accession>
<reference evidence="3 4" key="1">
    <citation type="journal article" date="2015" name="Stand. Genomic Sci.">
        <title>Genomic Encyclopedia of Bacterial and Archaeal Type Strains, Phase III: the genomes of soil and plant-associated and newly described type strains.</title>
        <authorList>
            <person name="Whitman W.B."/>
            <person name="Woyke T."/>
            <person name="Klenk H.P."/>
            <person name="Zhou Y."/>
            <person name="Lilburn T.G."/>
            <person name="Beck B.J."/>
            <person name="De Vos P."/>
            <person name="Vandamme P."/>
            <person name="Eisen J.A."/>
            <person name="Garrity G."/>
            <person name="Hugenholtz P."/>
            <person name="Kyrpides N.C."/>
        </authorList>
    </citation>
    <scope>NUCLEOTIDE SEQUENCE [LARGE SCALE GENOMIC DNA]</scope>
    <source>
        <strain evidence="3 4">VKM Ac-2572</strain>
    </source>
</reference>
<feature type="transmembrane region" description="Helical" evidence="2">
    <location>
        <begin position="16"/>
        <end position="37"/>
    </location>
</feature>
<keyword evidence="2" id="KW-0472">Membrane</keyword>
<evidence type="ECO:0000313" key="4">
    <source>
        <dbReference type="Proteomes" id="UP000294508"/>
    </source>
</evidence>
<keyword evidence="4" id="KW-1185">Reference proteome</keyword>